<keyword evidence="11" id="KW-1185">Reference proteome</keyword>
<dbReference type="GO" id="GO:0003677">
    <property type="term" value="F:DNA binding"/>
    <property type="evidence" value="ECO:0007669"/>
    <property type="project" value="InterPro"/>
</dbReference>
<dbReference type="InterPro" id="IPR013766">
    <property type="entry name" value="Thioredoxin_domain"/>
</dbReference>
<dbReference type="eggNOG" id="COG0789">
    <property type="taxonomic scope" value="Bacteria"/>
</dbReference>
<dbReference type="SMART" id="SM00422">
    <property type="entry name" value="HTH_MERR"/>
    <property type="match status" value="1"/>
</dbReference>
<dbReference type="STRING" id="235985.SAMN05414137_109289"/>
<keyword evidence="5" id="KW-0676">Redox-active center</keyword>
<feature type="coiled-coil region" evidence="6">
    <location>
        <begin position="83"/>
        <end position="110"/>
    </location>
</feature>
<feature type="domain" description="HTH merR-type" evidence="8">
    <location>
        <begin position="1"/>
        <end position="68"/>
    </location>
</feature>
<gene>
    <name evidence="10" type="ORF">SAMN05414137_109289</name>
</gene>
<dbReference type="GO" id="GO:0008379">
    <property type="term" value="F:thioredoxin peroxidase activity"/>
    <property type="evidence" value="ECO:0007669"/>
    <property type="project" value="TreeGrafter"/>
</dbReference>
<dbReference type="OrthoDB" id="5296483at2"/>
<accession>A0A1H7QZ65</accession>
<keyword evidence="3" id="KW-0560">Oxidoreductase</keyword>
<dbReference type="PROSITE" id="PS51352">
    <property type="entry name" value="THIOREDOXIN_2"/>
    <property type="match status" value="1"/>
</dbReference>
<dbReference type="GO" id="GO:0034599">
    <property type="term" value="P:cellular response to oxidative stress"/>
    <property type="evidence" value="ECO:0007669"/>
    <property type="project" value="TreeGrafter"/>
</dbReference>
<evidence type="ECO:0000313" key="10">
    <source>
        <dbReference type="EMBL" id="SEL53139.1"/>
    </source>
</evidence>
<feature type="region of interest" description="Disordered" evidence="7">
    <location>
        <begin position="115"/>
        <end position="135"/>
    </location>
</feature>
<dbReference type="InterPro" id="IPR013740">
    <property type="entry name" value="Redoxin"/>
</dbReference>
<dbReference type="PANTHER" id="PTHR42801">
    <property type="entry name" value="THIOREDOXIN-DEPENDENT PEROXIDE REDUCTASE"/>
    <property type="match status" value="1"/>
</dbReference>
<dbReference type="Proteomes" id="UP000183015">
    <property type="component" value="Unassembled WGS sequence"/>
</dbReference>
<dbReference type="CDD" id="cd03017">
    <property type="entry name" value="PRX_BCP"/>
    <property type="match status" value="1"/>
</dbReference>
<dbReference type="PROSITE" id="PS00552">
    <property type="entry name" value="HTH_MERR_1"/>
    <property type="match status" value="1"/>
</dbReference>
<keyword evidence="4" id="KW-1015">Disulfide bond</keyword>
<evidence type="ECO:0000256" key="7">
    <source>
        <dbReference type="SAM" id="MobiDB-lite"/>
    </source>
</evidence>
<evidence type="ECO:0000256" key="2">
    <source>
        <dbReference type="ARBA" id="ARBA00022862"/>
    </source>
</evidence>
<evidence type="ECO:0000256" key="1">
    <source>
        <dbReference type="ARBA" id="ARBA00022559"/>
    </source>
</evidence>
<dbReference type="EMBL" id="FOAZ01000009">
    <property type="protein sequence ID" value="SEL53139.1"/>
    <property type="molecule type" value="Genomic_DNA"/>
</dbReference>
<evidence type="ECO:0000313" key="11">
    <source>
        <dbReference type="Proteomes" id="UP000183015"/>
    </source>
</evidence>
<evidence type="ECO:0000259" key="9">
    <source>
        <dbReference type="PROSITE" id="PS51352"/>
    </source>
</evidence>
<dbReference type="AlphaFoldDB" id="A0A1H7QZ65"/>
<dbReference type="InterPro" id="IPR009061">
    <property type="entry name" value="DNA-bd_dom_put_sf"/>
</dbReference>
<dbReference type="GO" id="GO:0006355">
    <property type="term" value="P:regulation of DNA-templated transcription"/>
    <property type="evidence" value="ECO:0007669"/>
    <property type="project" value="InterPro"/>
</dbReference>
<proteinExistence type="predicted"/>
<keyword evidence="2" id="KW-0049">Antioxidant</keyword>
<dbReference type="Gene3D" id="1.10.1660.10">
    <property type="match status" value="1"/>
</dbReference>
<keyword evidence="6" id="KW-0175">Coiled coil</keyword>
<name>A0A1H7QZ65_STRJI</name>
<dbReference type="CDD" id="cd01282">
    <property type="entry name" value="HTH_MerR-like_sg3"/>
    <property type="match status" value="1"/>
</dbReference>
<dbReference type="PROSITE" id="PS50937">
    <property type="entry name" value="HTH_MERR_2"/>
    <property type="match status" value="1"/>
</dbReference>
<evidence type="ECO:0000256" key="6">
    <source>
        <dbReference type="SAM" id="Coils"/>
    </source>
</evidence>
<sequence length="325" mass="35749">MKISDVAGRAGVTIKAIRYYESLGLVTPRRLANGYRDYDEHDVRVVAEIRALSGLGIAVDRTRPFLDCLASGREHADDCPASLAGYRAAIDELTERIDALSSRRRTLVAQLREAAHRNGGTPPPDRTTQTHHGEHQMSDLYRLPENLPVPQDDGAADHLVGRSAPELTLAGTDGKRVALAALGTGRTVLYLYPLTGHPEADLPDGWDAIPGARGCTTEACDFRDHHQELLDAGARRVFGLSSQDTAYQRELVERLRLPFAMLSDTRLALAAALDLPTFEVDGMTLFKRITLVVRDGVIEHVFYPIFPPNAHAGQVLAWLREHPEN</sequence>
<dbReference type="InterPro" id="IPR000551">
    <property type="entry name" value="MerR-type_HTH_dom"/>
</dbReference>
<evidence type="ECO:0000259" key="8">
    <source>
        <dbReference type="PROSITE" id="PS50937"/>
    </source>
</evidence>
<evidence type="ECO:0000256" key="4">
    <source>
        <dbReference type="ARBA" id="ARBA00023157"/>
    </source>
</evidence>
<dbReference type="GO" id="GO:0045454">
    <property type="term" value="P:cell redox homeostasis"/>
    <property type="evidence" value="ECO:0007669"/>
    <property type="project" value="TreeGrafter"/>
</dbReference>
<dbReference type="PRINTS" id="PR00040">
    <property type="entry name" value="HTHMERR"/>
</dbReference>
<dbReference type="InterPro" id="IPR036249">
    <property type="entry name" value="Thioredoxin-like_sf"/>
</dbReference>
<dbReference type="Pfam" id="PF08534">
    <property type="entry name" value="Redoxin"/>
    <property type="match status" value="1"/>
</dbReference>
<dbReference type="PANTHER" id="PTHR42801:SF21">
    <property type="entry name" value="BCPB PROTEIN"/>
    <property type="match status" value="1"/>
</dbReference>
<protein>
    <submittedName>
        <fullName evidence="10">Peroxiredoxin</fullName>
    </submittedName>
</protein>
<feature type="domain" description="Thioredoxin" evidence="9">
    <location>
        <begin position="158"/>
        <end position="324"/>
    </location>
</feature>
<evidence type="ECO:0000256" key="5">
    <source>
        <dbReference type="ARBA" id="ARBA00023284"/>
    </source>
</evidence>
<dbReference type="SUPFAM" id="SSF52833">
    <property type="entry name" value="Thioredoxin-like"/>
    <property type="match status" value="1"/>
</dbReference>
<dbReference type="eggNOG" id="COG1225">
    <property type="taxonomic scope" value="Bacteria"/>
</dbReference>
<dbReference type="InterPro" id="IPR050924">
    <property type="entry name" value="Peroxiredoxin_BCP/PrxQ"/>
</dbReference>
<dbReference type="GO" id="GO:0005737">
    <property type="term" value="C:cytoplasm"/>
    <property type="evidence" value="ECO:0007669"/>
    <property type="project" value="TreeGrafter"/>
</dbReference>
<keyword evidence="1" id="KW-0575">Peroxidase</keyword>
<evidence type="ECO:0000256" key="3">
    <source>
        <dbReference type="ARBA" id="ARBA00023002"/>
    </source>
</evidence>
<organism evidence="10 11">
    <name type="scientific">Streptacidiphilus jiangxiensis</name>
    <dbReference type="NCBI Taxonomy" id="235985"/>
    <lineage>
        <taxon>Bacteria</taxon>
        <taxon>Bacillati</taxon>
        <taxon>Actinomycetota</taxon>
        <taxon>Actinomycetes</taxon>
        <taxon>Kitasatosporales</taxon>
        <taxon>Streptomycetaceae</taxon>
        <taxon>Streptacidiphilus</taxon>
    </lineage>
</organism>
<dbReference type="Pfam" id="PF13411">
    <property type="entry name" value="MerR_1"/>
    <property type="match status" value="1"/>
</dbReference>
<dbReference type="SUPFAM" id="SSF46955">
    <property type="entry name" value="Putative DNA-binding domain"/>
    <property type="match status" value="1"/>
</dbReference>
<reference evidence="11" key="1">
    <citation type="submission" date="2016-10" db="EMBL/GenBank/DDBJ databases">
        <authorList>
            <person name="Varghese N."/>
        </authorList>
    </citation>
    <scope>NUCLEOTIDE SEQUENCE [LARGE SCALE GENOMIC DNA]</scope>
    <source>
        <strain evidence="11">DSM 45096 / BCRC 16803 / CGMCC 4.1857 / CIP 109030 / JCM 12277 / KCTC 19219 / NBRC 100920 / 33214</strain>
    </source>
</reference>
<dbReference type="Gene3D" id="3.40.30.10">
    <property type="entry name" value="Glutaredoxin"/>
    <property type="match status" value="1"/>
</dbReference>